<dbReference type="Proteomes" id="UP000031030">
    <property type="component" value="Unassembled WGS sequence"/>
</dbReference>
<sequence>MPPGAVQRDAQSEAGAHDVAPAPADDRVGFVSDGGGDTATVVLMSDDTRRAARPSAVVLREGAARDES</sequence>
<gene>
    <name evidence="2" type="ORF">LK09_14955</name>
</gene>
<reference evidence="2 3" key="1">
    <citation type="submission" date="2014-11" db="EMBL/GenBank/DDBJ databases">
        <title>Genome sequence of Microbacterium mangrovi MUSC 115(T).</title>
        <authorList>
            <person name="Lee L.-H."/>
        </authorList>
    </citation>
    <scope>NUCLEOTIDE SEQUENCE [LARGE SCALE GENOMIC DNA]</scope>
    <source>
        <strain evidence="2 3">MUSC 115</strain>
    </source>
</reference>
<accession>A0A0B2A4A4</accession>
<dbReference type="STRING" id="1348253.LK09_14955"/>
<evidence type="ECO:0000313" key="2">
    <source>
        <dbReference type="EMBL" id="KHK96619.1"/>
    </source>
</evidence>
<comment type="caution">
    <text evidence="2">The sequence shown here is derived from an EMBL/GenBank/DDBJ whole genome shotgun (WGS) entry which is preliminary data.</text>
</comment>
<feature type="region of interest" description="Disordered" evidence="1">
    <location>
        <begin position="1"/>
        <end position="33"/>
    </location>
</feature>
<evidence type="ECO:0000256" key="1">
    <source>
        <dbReference type="SAM" id="MobiDB-lite"/>
    </source>
</evidence>
<evidence type="ECO:0000313" key="3">
    <source>
        <dbReference type="Proteomes" id="UP000031030"/>
    </source>
</evidence>
<dbReference type="EMBL" id="JTDK01000014">
    <property type="protein sequence ID" value="KHK96619.1"/>
    <property type="molecule type" value="Genomic_DNA"/>
</dbReference>
<proteinExistence type="predicted"/>
<dbReference type="AlphaFoldDB" id="A0A0B2A4A4"/>
<protein>
    <submittedName>
        <fullName evidence="2">Uncharacterized protein</fullName>
    </submittedName>
</protein>
<name>A0A0B2A4A4_9MICO</name>
<organism evidence="2 3">
    <name type="scientific">Microbacterium mangrovi</name>
    <dbReference type="NCBI Taxonomy" id="1348253"/>
    <lineage>
        <taxon>Bacteria</taxon>
        <taxon>Bacillati</taxon>
        <taxon>Actinomycetota</taxon>
        <taxon>Actinomycetes</taxon>
        <taxon>Micrococcales</taxon>
        <taxon>Microbacteriaceae</taxon>
        <taxon>Microbacterium</taxon>
    </lineage>
</organism>
<keyword evidence="3" id="KW-1185">Reference proteome</keyword>
<feature type="region of interest" description="Disordered" evidence="1">
    <location>
        <begin position="49"/>
        <end position="68"/>
    </location>
</feature>